<keyword evidence="2" id="KW-1185">Reference proteome</keyword>
<organism evidence="1 2">
    <name type="scientific">Desulfovibrio ferrophilus</name>
    <dbReference type="NCBI Taxonomy" id="241368"/>
    <lineage>
        <taxon>Bacteria</taxon>
        <taxon>Pseudomonadati</taxon>
        <taxon>Thermodesulfobacteriota</taxon>
        <taxon>Desulfovibrionia</taxon>
        <taxon>Desulfovibrionales</taxon>
        <taxon>Desulfovibrionaceae</taxon>
        <taxon>Desulfovibrio</taxon>
    </lineage>
</organism>
<dbReference type="EMBL" id="AP017378">
    <property type="protein sequence ID" value="BBD07233.1"/>
    <property type="molecule type" value="Genomic_DNA"/>
</dbReference>
<dbReference type="KEGG" id="dfl:DFE_0507"/>
<evidence type="ECO:0000313" key="2">
    <source>
        <dbReference type="Proteomes" id="UP000269883"/>
    </source>
</evidence>
<gene>
    <name evidence="1" type="ORF">DFE_0507</name>
</gene>
<reference evidence="1 2" key="1">
    <citation type="journal article" date="2018" name="Sci. Adv.">
        <title>Multi-heme cytochromes provide a pathway for survival in energy-limited environments.</title>
        <authorList>
            <person name="Deng X."/>
            <person name="Dohmae N."/>
            <person name="Nealson K.H."/>
            <person name="Hashimoto K."/>
            <person name="Okamoto A."/>
        </authorList>
    </citation>
    <scope>NUCLEOTIDE SEQUENCE [LARGE SCALE GENOMIC DNA]</scope>
    <source>
        <strain evidence="1 2">IS5</strain>
    </source>
</reference>
<name>A0A2Z6AVI8_9BACT</name>
<protein>
    <submittedName>
        <fullName evidence="1">Uncharacterized protein</fullName>
    </submittedName>
</protein>
<proteinExistence type="predicted"/>
<dbReference type="Proteomes" id="UP000269883">
    <property type="component" value="Chromosome"/>
</dbReference>
<accession>A0A2Z6AVI8</accession>
<evidence type="ECO:0000313" key="1">
    <source>
        <dbReference type="EMBL" id="BBD07233.1"/>
    </source>
</evidence>
<sequence length="81" mass="9008">MPGSQRMALGIDCELGYLARAAHIARNGIEDHASYMALVNERFQLRAEVFAREEDGEQLSYLLFQRHGLKSIGNGIHGYGS</sequence>
<dbReference type="AlphaFoldDB" id="A0A2Z6AVI8"/>